<feature type="region of interest" description="Disordered" evidence="1">
    <location>
        <begin position="1"/>
        <end position="28"/>
    </location>
</feature>
<evidence type="ECO:0000313" key="4">
    <source>
        <dbReference type="Proteomes" id="UP000023152"/>
    </source>
</evidence>
<dbReference type="AlphaFoldDB" id="X6N3U0"/>
<dbReference type="EMBL" id="ASPP01012473">
    <property type="protein sequence ID" value="ETO20583.1"/>
    <property type="molecule type" value="Genomic_DNA"/>
</dbReference>
<feature type="domain" description="PKD/REJ-like" evidence="2">
    <location>
        <begin position="168"/>
        <end position="262"/>
    </location>
</feature>
<proteinExistence type="predicted"/>
<accession>X6N3U0</accession>
<evidence type="ECO:0000259" key="2">
    <source>
        <dbReference type="Pfam" id="PF02010"/>
    </source>
</evidence>
<dbReference type="Proteomes" id="UP000023152">
    <property type="component" value="Unassembled WGS sequence"/>
</dbReference>
<gene>
    <name evidence="3" type="ORF">RFI_16635</name>
</gene>
<organism evidence="3 4">
    <name type="scientific">Reticulomyxa filosa</name>
    <dbReference type="NCBI Taxonomy" id="46433"/>
    <lineage>
        <taxon>Eukaryota</taxon>
        <taxon>Sar</taxon>
        <taxon>Rhizaria</taxon>
        <taxon>Retaria</taxon>
        <taxon>Foraminifera</taxon>
        <taxon>Monothalamids</taxon>
        <taxon>Reticulomyxidae</taxon>
        <taxon>Reticulomyxa</taxon>
    </lineage>
</organism>
<dbReference type="InterPro" id="IPR002859">
    <property type="entry name" value="PKD/REJ-like"/>
</dbReference>
<comment type="caution">
    <text evidence="3">The sequence shown here is derived from an EMBL/GenBank/DDBJ whole genome shotgun (WGS) entry which is preliminary data.</text>
</comment>
<protein>
    <submittedName>
        <fullName evidence="3">ARID/BRIGHT DNA binding domain-containing protein</fullName>
    </submittedName>
</protein>
<keyword evidence="4" id="KW-1185">Reference proteome</keyword>
<dbReference type="Pfam" id="PF02010">
    <property type="entry name" value="REJ"/>
    <property type="match status" value="1"/>
</dbReference>
<evidence type="ECO:0000256" key="1">
    <source>
        <dbReference type="SAM" id="MobiDB-lite"/>
    </source>
</evidence>
<reference evidence="3 4" key="1">
    <citation type="journal article" date="2013" name="Curr. Biol.">
        <title>The Genome of the Foraminiferan Reticulomyxa filosa.</title>
        <authorList>
            <person name="Glockner G."/>
            <person name="Hulsmann N."/>
            <person name="Schleicher M."/>
            <person name="Noegel A.A."/>
            <person name="Eichinger L."/>
            <person name="Gallinger C."/>
            <person name="Pawlowski J."/>
            <person name="Sierra R."/>
            <person name="Euteneuer U."/>
            <person name="Pillet L."/>
            <person name="Moustafa A."/>
            <person name="Platzer M."/>
            <person name="Groth M."/>
            <person name="Szafranski K."/>
            <person name="Schliwa M."/>
        </authorList>
    </citation>
    <scope>NUCLEOTIDE SEQUENCE [LARGE SCALE GENOMIC DNA]</scope>
</reference>
<name>X6N3U0_RETFI</name>
<evidence type="ECO:0000313" key="3">
    <source>
        <dbReference type="EMBL" id="ETO20583.1"/>
    </source>
</evidence>
<sequence>MIPTSAPVRVTTRAPTKPPVTEPSTIQGPTFSPTIEKKGNITMRTNMGIMKNGAVHIDQYDQLSITASWYSTSKSGVTSESKTSEQWGSISWTCLDCASQYQDLSNVNTVHIYNDMSATSQLRESMFHFRNLFFFFKKKKKKERYKVHTLCPFFFFNWKKKKVPQVSPPPRGGQCVVTPLQGIALDTQFELNCSGFESVNASWNSRLQYKYYLSLQRIDLTNLFASNSNSNNNNNNNNNGIVTQLGSGRNITIQAVISDPYNILCHSLSIEHVMLNQTFANNATVFLAYVEMQSTLPTDHSTPFPTMRLTSQVLQVLADSDIEYDGLDRLRIVEFLMSLLKNQNFTNGSDDADTVLTQLALTVQTWDMAMLLMEEMSWDWCVSGFDTMNRLLMRLLALTNVESVNCDYVANRIYSLAQHCALLSAQSFENNHTNADAKNAMYSMLIALGLATLQNRLTHTTCNATWDAFRVRTVQINPQLQQLCASDSNYHDNAFFKLVRICWIICRHLCSHVE</sequence>